<proteinExistence type="predicted"/>
<dbReference type="EMBL" id="CP039350">
    <property type="protein sequence ID" value="QCD96339.1"/>
    <property type="molecule type" value="Genomic_DNA"/>
</dbReference>
<evidence type="ECO:0008006" key="4">
    <source>
        <dbReference type="Google" id="ProtNLM"/>
    </source>
</evidence>
<evidence type="ECO:0000256" key="1">
    <source>
        <dbReference type="SAM" id="SignalP"/>
    </source>
</evidence>
<evidence type="ECO:0000313" key="3">
    <source>
        <dbReference type="Proteomes" id="UP000501690"/>
    </source>
</evidence>
<protein>
    <recommendedName>
        <fullName evidence="4">Secreted protein</fullName>
    </recommendedName>
</protein>
<feature type="chain" id="PRO_5020027506" description="Secreted protein" evidence="1">
    <location>
        <begin position="22"/>
        <end position="120"/>
    </location>
</feature>
<sequence>MTHIFINGGRCLLCLVAACSSAKMSCVNVEDLDRKWLMRRSCVECGSNGRWWLEDDEGVAASAIEMVRCYSSMNLCSTGAKMEVCGGSSVRRWWYCHGCVKVQVCSDESGGCRGGPNGGC</sequence>
<keyword evidence="1" id="KW-0732">Signal</keyword>
<name>A0A4D6M4R5_VIGUN</name>
<evidence type="ECO:0000313" key="2">
    <source>
        <dbReference type="EMBL" id="QCD96339.1"/>
    </source>
</evidence>
<dbReference type="Proteomes" id="UP000501690">
    <property type="component" value="Linkage Group LG6"/>
</dbReference>
<reference evidence="2 3" key="1">
    <citation type="submission" date="2019-04" db="EMBL/GenBank/DDBJ databases">
        <title>An improved genome assembly and genetic linkage map for asparagus bean, Vigna unguiculata ssp. sesquipedialis.</title>
        <authorList>
            <person name="Xia Q."/>
            <person name="Zhang R."/>
            <person name="Dong Y."/>
        </authorList>
    </citation>
    <scope>NUCLEOTIDE SEQUENCE [LARGE SCALE GENOMIC DNA]</scope>
    <source>
        <tissue evidence="2">Leaf</tissue>
    </source>
</reference>
<organism evidence="2 3">
    <name type="scientific">Vigna unguiculata</name>
    <name type="common">Cowpea</name>
    <dbReference type="NCBI Taxonomy" id="3917"/>
    <lineage>
        <taxon>Eukaryota</taxon>
        <taxon>Viridiplantae</taxon>
        <taxon>Streptophyta</taxon>
        <taxon>Embryophyta</taxon>
        <taxon>Tracheophyta</taxon>
        <taxon>Spermatophyta</taxon>
        <taxon>Magnoliopsida</taxon>
        <taxon>eudicotyledons</taxon>
        <taxon>Gunneridae</taxon>
        <taxon>Pentapetalae</taxon>
        <taxon>rosids</taxon>
        <taxon>fabids</taxon>
        <taxon>Fabales</taxon>
        <taxon>Fabaceae</taxon>
        <taxon>Papilionoideae</taxon>
        <taxon>50 kb inversion clade</taxon>
        <taxon>NPAAA clade</taxon>
        <taxon>indigoferoid/millettioid clade</taxon>
        <taxon>Phaseoleae</taxon>
        <taxon>Vigna</taxon>
    </lineage>
</organism>
<feature type="signal peptide" evidence="1">
    <location>
        <begin position="1"/>
        <end position="21"/>
    </location>
</feature>
<dbReference type="AlphaFoldDB" id="A0A4D6M4R5"/>
<gene>
    <name evidence="2" type="ORF">DEO72_LG6g1041</name>
</gene>
<accession>A0A4D6M4R5</accession>
<keyword evidence="3" id="KW-1185">Reference proteome</keyword>